<evidence type="ECO:0008006" key="4">
    <source>
        <dbReference type="Google" id="ProtNLM"/>
    </source>
</evidence>
<sequence>MTVALLSRSKAVLRFSLQRFPPLFYGVGFMLWTLGLDGLFQRLDGQGFTLSWDLLRVAVSVAGAGYFMRIVDELRDYEYDRVYNPSRGLVRGDVSFEDLYGVLTVCAVLLVALNLPVSWPRALILLGIMGYSLLLWWLELNNAAYQRSMFLSIGVGIQLHVGQALYVWVAHAERTGRPLDTRGLPAMLGLICIYLHWEVMRKTAWPGSTKPGEKLYSDEVGSVASCLIAFALAAGAAGLWLGLTKPWSAETLSQGAAWLFLLPLAVAVLNVALFFGTRSPRERSGRIAALSYLSFIFTVLLCGFLGKA</sequence>
<keyword evidence="1" id="KW-0812">Transmembrane</keyword>
<keyword evidence="3" id="KW-1185">Reference proteome</keyword>
<protein>
    <recommendedName>
        <fullName evidence="4">Prenyltransferase</fullName>
    </recommendedName>
</protein>
<dbReference type="RefSeq" id="WP_245919107.1">
    <property type="nucleotide sequence ID" value="NZ_CP022163.1"/>
</dbReference>
<evidence type="ECO:0000256" key="1">
    <source>
        <dbReference type="SAM" id="Phobius"/>
    </source>
</evidence>
<dbReference type="AlphaFoldDB" id="A0A250IQ74"/>
<dbReference type="Proteomes" id="UP000217289">
    <property type="component" value="Chromosome"/>
</dbReference>
<feature type="transmembrane region" description="Helical" evidence="1">
    <location>
        <begin position="181"/>
        <end position="199"/>
    </location>
</feature>
<name>A0A250IQ74_9BACT</name>
<dbReference type="KEGG" id="mbd:MEBOL_006809"/>
<keyword evidence="1" id="KW-1133">Transmembrane helix</keyword>
<feature type="transmembrane region" description="Helical" evidence="1">
    <location>
        <begin position="287"/>
        <end position="306"/>
    </location>
</feature>
<accession>A0A250IQ74</accession>
<reference evidence="2 3" key="1">
    <citation type="submission" date="2017-06" db="EMBL/GenBank/DDBJ databases">
        <authorList>
            <person name="Kim H.J."/>
            <person name="Triplett B.A."/>
        </authorList>
    </citation>
    <scope>NUCLEOTIDE SEQUENCE [LARGE SCALE GENOMIC DNA]</scope>
    <source>
        <strain evidence="2 3">DSM 14713</strain>
    </source>
</reference>
<dbReference type="EMBL" id="CP022163">
    <property type="protein sequence ID" value="ATB33317.1"/>
    <property type="molecule type" value="Genomic_DNA"/>
</dbReference>
<feature type="transmembrane region" description="Helical" evidence="1">
    <location>
        <begin position="92"/>
        <end position="113"/>
    </location>
</feature>
<feature type="transmembrane region" description="Helical" evidence="1">
    <location>
        <begin position="150"/>
        <end position="169"/>
    </location>
</feature>
<gene>
    <name evidence="2" type="ORF">MEBOL_006809</name>
</gene>
<feature type="transmembrane region" description="Helical" evidence="1">
    <location>
        <begin position="20"/>
        <end position="40"/>
    </location>
</feature>
<evidence type="ECO:0000313" key="3">
    <source>
        <dbReference type="Proteomes" id="UP000217289"/>
    </source>
</evidence>
<organism evidence="2 3">
    <name type="scientific">Melittangium boletus DSM 14713</name>
    <dbReference type="NCBI Taxonomy" id="1294270"/>
    <lineage>
        <taxon>Bacteria</taxon>
        <taxon>Pseudomonadati</taxon>
        <taxon>Myxococcota</taxon>
        <taxon>Myxococcia</taxon>
        <taxon>Myxococcales</taxon>
        <taxon>Cystobacterineae</taxon>
        <taxon>Archangiaceae</taxon>
        <taxon>Melittangium</taxon>
    </lineage>
</organism>
<evidence type="ECO:0000313" key="2">
    <source>
        <dbReference type="EMBL" id="ATB33317.1"/>
    </source>
</evidence>
<proteinExistence type="predicted"/>
<dbReference type="InterPro" id="IPR044878">
    <property type="entry name" value="UbiA_sf"/>
</dbReference>
<feature type="transmembrane region" description="Helical" evidence="1">
    <location>
        <begin position="255"/>
        <end position="275"/>
    </location>
</feature>
<keyword evidence="1" id="KW-0472">Membrane</keyword>
<feature type="transmembrane region" description="Helical" evidence="1">
    <location>
        <begin position="119"/>
        <end position="138"/>
    </location>
</feature>
<feature type="transmembrane region" description="Helical" evidence="1">
    <location>
        <begin position="220"/>
        <end position="243"/>
    </location>
</feature>
<dbReference type="Gene3D" id="1.10.357.140">
    <property type="entry name" value="UbiA prenyltransferase"/>
    <property type="match status" value="1"/>
</dbReference>